<dbReference type="KEGG" id="adz:ADFLV_0940"/>
<feature type="transmembrane region" description="Helical" evidence="3">
    <location>
        <begin position="209"/>
        <end position="233"/>
    </location>
</feature>
<dbReference type="SUPFAM" id="SSF55073">
    <property type="entry name" value="Nucleotide cyclase"/>
    <property type="match status" value="1"/>
</dbReference>
<dbReference type="SMART" id="SM00267">
    <property type="entry name" value="GGDEF"/>
    <property type="match status" value="1"/>
</dbReference>
<proteinExistence type="predicted"/>
<dbReference type="Pfam" id="PF00990">
    <property type="entry name" value="GGDEF"/>
    <property type="match status" value="1"/>
</dbReference>
<feature type="transmembrane region" description="Helical" evidence="3">
    <location>
        <begin position="6"/>
        <end position="26"/>
    </location>
</feature>
<name>A0AAE7BFX2_9BACT</name>
<dbReference type="InterPro" id="IPR021796">
    <property type="entry name" value="Tll0287-like_dom"/>
</dbReference>
<dbReference type="EC" id="2.7.7.65" evidence="1"/>
<keyword evidence="3" id="KW-0472">Membrane</keyword>
<evidence type="ECO:0000256" key="2">
    <source>
        <dbReference type="ARBA" id="ARBA00034247"/>
    </source>
</evidence>
<evidence type="ECO:0000259" key="4">
    <source>
        <dbReference type="PROSITE" id="PS50887"/>
    </source>
</evidence>
<dbReference type="RefSeq" id="WP_164968495.1">
    <property type="nucleotide sequence ID" value="NZ_CP053835.1"/>
</dbReference>
<dbReference type="CDD" id="cd01949">
    <property type="entry name" value="GGDEF"/>
    <property type="match status" value="1"/>
</dbReference>
<dbReference type="PANTHER" id="PTHR45138">
    <property type="entry name" value="REGULATORY COMPONENTS OF SENSORY TRANSDUCTION SYSTEM"/>
    <property type="match status" value="1"/>
</dbReference>
<dbReference type="PANTHER" id="PTHR45138:SF9">
    <property type="entry name" value="DIGUANYLATE CYCLASE DGCM-RELATED"/>
    <property type="match status" value="1"/>
</dbReference>
<accession>A0AAE7BFX2</accession>
<dbReference type="InterPro" id="IPR050469">
    <property type="entry name" value="Diguanylate_Cyclase"/>
</dbReference>
<organism evidence="5 6">
    <name type="scientific">Arcobacter defluvii</name>
    <dbReference type="NCBI Taxonomy" id="873191"/>
    <lineage>
        <taxon>Bacteria</taxon>
        <taxon>Pseudomonadati</taxon>
        <taxon>Campylobacterota</taxon>
        <taxon>Epsilonproteobacteria</taxon>
        <taxon>Campylobacterales</taxon>
        <taxon>Arcobacteraceae</taxon>
        <taxon>Arcobacter</taxon>
    </lineage>
</organism>
<dbReference type="EMBL" id="CP053835">
    <property type="protein sequence ID" value="QKF76982.1"/>
    <property type="molecule type" value="Genomic_DNA"/>
</dbReference>
<dbReference type="PROSITE" id="PS50887">
    <property type="entry name" value="GGDEF"/>
    <property type="match status" value="1"/>
</dbReference>
<dbReference type="InterPro" id="IPR000160">
    <property type="entry name" value="GGDEF_dom"/>
</dbReference>
<gene>
    <name evidence="5" type="ORF">ADFLV_0940</name>
</gene>
<dbReference type="GO" id="GO:0052621">
    <property type="term" value="F:diguanylate cyclase activity"/>
    <property type="evidence" value="ECO:0007669"/>
    <property type="project" value="UniProtKB-EC"/>
</dbReference>
<reference evidence="5 6" key="1">
    <citation type="submission" date="2020-05" db="EMBL/GenBank/DDBJ databases">
        <title>Complete genome sequencing of Campylobacter and Arcobacter type strains.</title>
        <authorList>
            <person name="Miller W.G."/>
            <person name="Yee E."/>
        </authorList>
    </citation>
    <scope>NUCLEOTIDE SEQUENCE [LARGE SCALE GENOMIC DNA]</scope>
    <source>
        <strain evidence="5 6">LMG 25694</strain>
    </source>
</reference>
<evidence type="ECO:0000313" key="6">
    <source>
        <dbReference type="Proteomes" id="UP000503313"/>
    </source>
</evidence>
<dbReference type="InterPro" id="IPR043128">
    <property type="entry name" value="Rev_trsase/Diguanyl_cyclase"/>
</dbReference>
<keyword evidence="3" id="KW-1133">Transmembrane helix</keyword>
<dbReference type="AlphaFoldDB" id="A0AAE7BFX2"/>
<sequence length="431" mass="50090">MKNKNLLIYFTVTMIFCFTLFIIKYISDTKNDYQKISEKILFQQASTLFNNIVNTRKWSSDHGAVYIKAHDGIKPNPYLQDNHEYTKNGELLIKMNPAWMTRQISEMSNKKENYFFKITSLNPLNPINAPDDFEKLALKSLKNSNEEFYTSIGKYKYDFVAPLKVEVSCLECHNTNNYKVGDIIGGIRVSIPTEHYTENIEIINSKTNLLYLVTFFTSIIFIIIITFTIHSIYTRELNIMKLNKTLESKVNQRTKELRRANKKLLEISTIDYLTNLSNRRHFFDIGIKAFHLAKREKNDLSIICIDIDFFKQINDNYGHHIGDEILKLIANKMSKCVRKSDILARTGGEEFTILLNNTNENSAFILAEKLRNIVETSSYKNDEIDVKITISLGISQLKDDDEDLDSIILRADRALYIAKKDSRNKTVIYHF</sequence>
<keyword evidence="3" id="KW-0812">Transmembrane</keyword>
<dbReference type="FunFam" id="3.30.70.270:FF:000001">
    <property type="entry name" value="Diguanylate cyclase domain protein"/>
    <property type="match status" value="1"/>
</dbReference>
<protein>
    <recommendedName>
        <fullName evidence="1">diguanylate cyclase</fullName>
        <ecNumber evidence="1">2.7.7.65</ecNumber>
    </recommendedName>
</protein>
<comment type="catalytic activity">
    <reaction evidence="2">
        <text>2 GTP = 3',3'-c-di-GMP + 2 diphosphate</text>
        <dbReference type="Rhea" id="RHEA:24898"/>
        <dbReference type="ChEBI" id="CHEBI:33019"/>
        <dbReference type="ChEBI" id="CHEBI:37565"/>
        <dbReference type="ChEBI" id="CHEBI:58805"/>
        <dbReference type="EC" id="2.7.7.65"/>
    </reaction>
</comment>
<dbReference type="InterPro" id="IPR029787">
    <property type="entry name" value="Nucleotide_cyclase"/>
</dbReference>
<keyword evidence="6" id="KW-1185">Reference proteome</keyword>
<dbReference type="Proteomes" id="UP000503313">
    <property type="component" value="Chromosome"/>
</dbReference>
<evidence type="ECO:0000256" key="3">
    <source>
        <dbReference type="SAM" id="Phobius"/>
    </source>
</evidence>
<dbReference type="NCBIfam" id="TIGR00254">
    <property type="entry name" value="GGDEF"/>
    <property type="match status" value="1"/>
</dbReference>
<evidence type="ECO:0000256" key="1">
    <source>
        <dbReference type="ARBA" id="ARBA00012528"/>
    </source>
</evidence>
<evidence type="ECO:0000313" key="5">
    <source>
        <dbReference type="EMBL" id="QKF76982.1"/>
    </source>
</evidence>
<dbReference type="Gene3D" id="3.30.70.270">
    <property type="match status" value="1"/>
</dbReference>
<dbReference type="Pfam" id="PF11845">
    <property type="entry name" value="Tll0287-like"/>
    <property type="match status" value="1"/>
</dbReference>
<feature type="domain" description="GGDEF" evidence="4">
    <location>
        <begin position="298"/>
        <end position="431"/>
    </location>
</feature>